<sequence length="423" mass="47837">MGSSKDVLSFVNSQECEVFFVRYFSRLFDDRAFFMASQITALEAVEKACKAAPSWRMAADHCVNALEKLSTDSETNALISNLNKAVIECDESGNTSLFCERFNIIPRYKNNELADEIPPKMKFCIDLILCLLSSSIDYRDVWSVTRFFGRVCDEVLPALRRRAEETNGNLNIMSQYIQILLSYVMTAEFNGTRGDDDILSANFTILKKFTGTITNMSDVLQDDSPPTSFDQISVEILVHPFCFNLNSTFRYSALCYRTNRFVEADHTKIASKDFNILFFPQDLSIYTKNHVVAFALRDRLICLNCISDMGAASPLFRSPSLNTEVICTQLSSDCNGKSEKEEKSTPSRSSDHERHTRFVTFIDFDTPESNTEQVVTTACSVDSGVVEDISESEKENLDPDAVVILERCKNTEVCLKRCKLEMN</sequence>
<evidence type="ECO:0000313" key="2">
    <source>
        <dbReference type="EMBL" id="VDK47754.1"/>
    </source>
</evidence>
<evidence type="ECO:0000256" key="1">
    <source>
        <dbReference type="SAM" id="MobiDB-lite"/>
    </source>
</evidence>
<name>A0A0M3JXQ6_ANISI</name>
<dbReference type="WBParaSite" id="ASIM_0001314601-mRNA-1">
    <property type="protein sequence ID" value="ASIM_0001314601-mRNA-1"/>
    <property type="gene ID" value="ASIM_0001314601"/>
</dbReference>
<feature type="compositionally biased region" description="Basic and acidic residues" evidence="1">
    <location>
        <begin position="336"/>
        <end position="353"/>
    </location>
</feature>
<protein>
    <submittedName>
        <fullName evidence="4">DUF3453 domain-containing protein</fullName>
    </submittedName>
</protein>
<keyword evidence="3" id="KW-1185">Reference proteome</keyword>
<dbReference type="Proteomes" id="UP000267096">
    <property type="component" value="Unassembled WGS sequence"/>
</dbReference>
<organism evidence="4">
    <name type="scientific">Anisakis simplex</name>
    <name type="common">Herring worm</name>
    <dbReference type="NCBI Taxonomy" id="6269"/>
    <lineage>
        <taxon>Eukaryota</taxon>
        <taxon>Metazoa</taxon>
        <taxon>Ecdysozoa</taxon>
        <taxon>Nematoda</taxon>
        <taxon>Chromadorea</taxon>
        <taxon>Rhabditida</taxon>
        <taxon>Spirurina</taxon>
        <taxon>Ascaridomorpha</taxon>
        <taxon>Ascaridoidea</taxon>
        <taxon>Anisakidae</taxon>
        <taxon>Anisakis</taxon>
        <taxon>Anisakis simplex complex</taxon>
    </lineage>
</organism>
<feature type="region of interest" description="Disordered" evidence="1">
    <location>
        <begin position="334"/>
        <end position="353"/>
    </location>
</feature>
<dbReference type="AlphaFoldDB" id="A0A0M3JXQ6"/>
<reference evidence="2 3" key="2">
    <citation type="submission" date="2018-11" db="EMBL/GenBank/DDBJ databases">
        <authorList>
            <consortium name="Pathogen Informatics"/>
        </authorList>
    </citation>
    <scope>NUCLEOTIDE SEQUENCE [LARGE SCALE GENOMIC DNA]</scope>
</reference>
<evidence type="ECO:0000313" key="3">
    <source>
        <dbReference type="Proteomes" id="UP000267096"/>
    </source>
</evidence>
<reference evidence="4" key="1">
    <citation type="submission" date="2017-02" db="UniProtKB">
        <authorList>
            <consortium name="WormBaseParasite"/>
        </authorList>
    </citation>
    <scope>IDENTIFICATION</scope>
</reference>
<gene>
    <name evidence="2" type="ORF">ASIM_LOCUS12612</name>
</gene>
<dbReference type="EMBL" id="UYRR01031218">
    <property type="protein sequence ID" value="VDK47754.1"/>
    <property type="molecule type" value="Genomic_DNA"/>
</dbReference>
<accession>A0A0M3JXQ6</accession>
<dbReference type="OrthoDB" id="5873256at2759"/>
<proteinExistence type="predicted"/>
<evidence type="ECO:0000313" key="4">
    <source>
        <dbReference type="WBParaSite" id="ASIM_0001314601-mRNA-1"/>
    </source>
</evidence>